<feature type="region of interest" description="Disordered" evidence="1">
    <location>
        <begin position="68"/>
        <end position="142"/>
    </location>
</feature>
<dbReference type="STRING" id="2025994.A0A2T2ZX89"/>
<evidence type="ECO:0000313" key="2">
    <source>
        <dbReference type="EMBL" id="PSR78810.1"/>
    </source>
</evidence>
<dbReference type="Pfam" id="PF13136">
    <property type="entry name" value="DUF3984"/>
    <property type="match status" value="1"/>
</dbReference>
<gene>
    <name evidence="2" type="ORF">BD289DRAFT_376216</name>
</gene>
<dbReference type="OrthoDB" id="5339776at2759"/>
<dbReference type="EMBL" id="KZ678591">
    <property type="protein sequence ID" value="PSR78810.1"/>
    <property type="molecule type" value="Genomic_DNA"/>
</dbReference>
<proteinExistence type="predicted"/>
<dbReference type="InParanoid" id="A0A2T2ZX89"/>
<feature type="region of interest" description="Disordered" evidence="1">
    <location>
        <begin position="352"/>
        <end position="415"/>
    </location>
</feature>
<evidence type="ECO:0000256" key="1">
    <source>
        <dbReference type="SAM" id="MobiDB-lite"/>
    </source>
</evidence>
<sequence>MDQAYDAHQARRKNRSSTNIQHLSLAPLITRLPLNDPDADIIMTQHTSADILTLHSASHTSTATIPSYLQGKSAPATPSLFSRSPARPGSTTPGKLPKSKSATHLGGGAAPGHSRNGTRSATRSGATTPGGHRRGSRREQWEELQFSSISAAAGGASGAVSNTRADSDWLLRAGVLISSETRESKGQAWLVSRASSTSLGGGGSDGEEGGDDAFERGRLARENAMASRHASRRGSLAHLVLDEDHLDMGAAALRSSRTGSRSQVVTPGERLLLDSYFTHEPSGYLSGPDFVNLNEKLEALGLERTVDGRFPDDEDDNDEAAVRRLVNGGRHGRPHTWFGNIIGWNLFSLEEKDEEEDDEDDDDNDDDDDDTTDSEAGESLSDRSALPEFEGMTAVVSDEQQQQQCRLSPPKVDDGSWQDAAWLLSVASKVAWS</sequence>
<feature type="compositionally biased region" description="Polar residues" evidence="1">
    <location>
        <begin position="115"/>
        <end position="127"/>
    </location>
</feature>
<keyword evidence="3" id="KW-1185">Reference proteome</keyword>
<evidence type="ECO:0000313" key="3">
    <source>
        <dbReference type="Proteomes" id="UP000241462"/>
    </source>
</evidence>
<protein>
    <submittedName>
        <fullName evidence="2">Uncharacterized protein</fullName>
    </submittedName>
</protein>
<feature type="compositionally biased region" description="Acidic residues" evidence="1">
    <location>
        <begin position="352"/>
        <end position="376"/>
    </location>
</feature>
<accession>A0A2T2ZX89</accession>
<feature type="region of interest" description="Disordered" evidence="1">
    <location>
        <begin position="186"/>
        <end position="213"/>
    </location>
</feature>
<organism evidence="2 3">
    <name type="scientific">Coniella lustricola</name>
    <dbReference type="NCBI Taxonomy" id="2025994"/>
    <lineage>
        <taxon>Eukaryota</taxon>
        <taxon>Fungi</taxon>
        <taxon>Dikarya</taxon>
        <taxon>Ascomycota</taxon>
        <taxon>Pezizomycotina</taxon>
        <taxon>Sordariomycetes</taxon>
        <taxon>Sordariomycetidae</taxon>
        <taxon>Diaporthales</taxon>
        <taxon>Schizoparmaceae</taxon>
        <taxon>Coniella</taxon>
    </lineage>
</organism>
<dbReference type="InterPro" id="IPR025040">
    <property type="entry name" value="DUF3984"/>
</dbReference>
<dbReference type="AlphaFoldDB" id="A0A2T2ZX89"/>
<name>A0A2T2ZX89_9PEZI</name>
<reference evidence="2 3" key="1">
    <citation type="journal article" date="2018" name="Mycol. Prog.">
        <title>Coniella lustricola, a new species from submerged detritus.</title>
        <authorList>
            <person name="Raudabaugh D.B."/>
            <person name="Iturriaga T."/>
            <person name="Carver A."/>
            <person name="Mondo S."/>
            <person name="Pangilinan J."/>
            <person name="Lipzen A."/>
            <person name="He G."/>
            <person name="Amirebrahimi M."/>
            <person name="Grigoriev I.V."/>
            <person name="Miller A.N."/>
        </authorList>
    </citation>
    <scope>NUCLEOTIDE SEQUENCE [LARGE SCALE GENOMIC DNA]</scope>
    <source>
        <strain evidence="2 3">B22-T-1</strain>
    </source>
</reference>
<dbReference type="Proteomes" id="UP000241462">
    <property type="component" value="Unassembled WGS sequence"/>
</dbReference>